<evidence type="ECO:0000256" key="1">
    <source>
        <dbReference type="SAM" id="MobiDB-lite"/>
    </source>
</evidence>
<comment type="caution">
    <text evidence="3">The sequence shown here is derived from an EMBL/GenBank/DDBJ whole genome shotgun (WGS) entry which is preliminary data.</text>
</comment>
<sequence>MEPRAGAHVFVQNQRSRFQGSCGQGHAQLGQRARRLRGPSRLSTRTIEPSMQTPEKAEAHHATATTPPKGISSSRRRPNSGYIRETETWARCKFEWPDSPKLLSLDGQAEPAVAAHARSNDSERTLVKQSAHGYAARQSSTFNGLKERLREFSILSPHHGAAAASYSWEDLPLQLQNALGFLQKLPAFPQTSLSHARPFLPPSMKPTLVLDLDETLVHCCRGEARITAVPDVVVEFDDGISIGRVHFRPFVHVFLEVVAKTFEVVIFTASQQLYADQVIDALDPARTLISHRLYRQHCTEFQGAYFKELSLLGRPLCKCVLVDNSPISVACNAQNGVLIRSWYGDLRDQELLALLEVLEDMRRYDERIPGFDRPCYQRRISWLPGQNPWMQFIALDAHCLTGTCPSDMA</sequence>
<dbReference type="CDD" id="cd07521">
    <property type="entry name" value="HAD_FCP1-like"/>
    <property type="match status" value="1"/>
</dbReference>
<gene>
    <name evidence="3" type="ORF">CCMP2556_LOCUS25232</name>
</gene>
<dbReference type="InterPro" id="IPR004274">
    <property type="entry name" value="FCP1_dom"/>
</dbReference>
<dbReference type="SUPFAM" id="SSF56784">
    <property type="entry name" value="HAD-like"/>
    <property type="match status" value="1"/>
</dbReference>
<dbReference type="NCBIfam" id="TIGR02251">
    <property type="entry name" value="HIF-SF_euk"/>
    <property type="match status" value="1"/>
</dbReference>
<dbReference type="InterPro" id="IPR023214">
    <property type="entry name" value="HAD_sf"/>
</dbReference>
<dbReference type="PROSITE" id="PS50969">
    <property type="entry name" value="FCP1"/>
    <property type="match status" value="1"/>
</dbReference>
<dbReference type="Proteomes" id="UP001642484">
    <property type="component" value="Unassembled WGS sequence"/>
</dbReference>
<dbReference type="EMBL" id="CAXAMN010016847">
    <property type="protein sequence ID" value="CAK9049217.1"/>
    <property type="molecule type" value="Genomic_DNA"/>
</dbReference>
<dbReference type="InterPro" id="IPR036412">
    <property type="entry name" value="HAD-like_sf"/>
</dbReference>
<feature type="compositionally biased region" description="Polar residues" evidence="1">
    <location>
        <begin position="11"/>
        <end position="21"/>
    </location>
</feature>
<name>A0ABP0MEU0_9DINO</name>
<evidence type="ECO:0000313" key="4">
    <source>
        <dbReference type="Proteomes" id="UP001642484"/>
    </source>
</evidence>
<feature type="domain" description="FCP1 homology" evidence="2">
    <location>
        <begin position="201"/>
        <end position="361"/>
    </location>
</feature>
<dbReference type="PANTHER" id="PTHR12210">
    <property type="entry name" value="DULLARD PROTEIN PHOSPHATASE"/>
    <property type="match status" value="1"/>
</dbReference>
<keyword evidence="4" id="KW-1185">Reference proteome</keyword>
<evidence type="ECO:0000313" key="3">
    <source>
        <dbReference type="EMBL" id="CAK9049217.1"/>
    </source>
</evidence>
<feature type="region of interest" description="Disordered" evidence="1">
    <location>
        <begin position="1"/>
        <end position="80"/>
    </location>
</feature>
<protein>
    <recommendedName>
        <fullName evidence="2">FCP1 homology domain-containing protein</fullName>
    </recommendedName>
</protein>
<feature type="compositionally biased region" description="Polar residues" evidence="1">
    <location>
        <begin position="41"/>
        <end position="52"/>
    </location>
</feature>
<dbReference type="Gene3D" id="3.40.50.1000">
    <property type="entry name" value="HAD superfamily/HAD-like"/>
    <property type="match status" value="1"/>
</dbReference>
<accession>A0ABP0MEU0</accession>
<dbReference type="Pfam" id="PF03031">
    <property type="entry name" value="NIF"/>
    <property type="match status" value="1"/>
</dbReference>
<dbReference type="InterPro" id="IPR011948">
    <property type="entry name" value="Dullard_phosphatase"/>
</dbReference>
<organism evidence="3 4">
    <name type="scientific">Durusdinium trenchii</name>
    <dbReference type="NCBI Taxonomy" id="1381693"/>
    <lineage>
        <taxon>Eukaryota</taxon>
        <taxon>Sar</taxon>
        <taxon>Alveolata</taxon>
        <taxon>Dinophyceae</taxon>
        <taxon>Suessiales</taxon>
        <taxon>Symbiodiniaceae</taxon>
        <taxon>Durusdinium</taxon>
    </lineage>
</organism>
<dbReference type="InterPro" id="IPR050365">
    <property type="entry name" value="TIM50"/>
</dbReference>
<evidence type="ECO:0000259" key="2">
    <source>
        <dbReference type="PROSITE" id="PS50969"/>
    </source>
</evidence>
<reference evidence="3 4" key="1">
    <citation type="submission" date="2024-02" db="EMBL/GenBank/DDBJ databases">
        <authorList>
            <person name="Chen Y."/>
            <person name="Shah S."/>
            <person name="Dougan E. K."/>
            <person name="Thang M."/>
            <person name="Chan C."/>
        </authorList>
    </citation>
    <scope>NUCLEOTIDE SEQUENCE [LARGE SCALE GENOMIC DNA]</scope>
</reference>
<dbReference type="SMART" id="SM00577">
    <property type="entry name" value="CPDc"/>
    <property type="match status" value="1"/>
</dbReference>
<proteinExistence type="predicted"/>